<dbReference type="CDD" id="cd16655">
    <property type="entry name" value="RING-Ubox_WDSUB1-like"/>
    <property type="match status" value="1"/>
</dbReference>
<dbReference type="SUPFAM" id="SSF57850">
    <property type="entry name" value="RING/U-box"/>
    <property type="match status" value="1"/>
</dbReference>
<dbReference type="EMBL" id="JAHUZN010000007">
    <property type="protein sequence ID" value="KAG8488940.1"/>
    <property type="molecule type" value="Genomic_DNA"/>
</dbReference>
<keyword evidence="11" id="KW-1185">Reference proteome</keyword>
<dbReference type="AlphaFoldDB" id="A0A8J5YX41"/>
<name>A0A8J5YX41_9ROSI</name>
<evidence type="ECO:0000256" key="4">
    <source>
        <dbReference type="ARBA" id="ARBA00012483"/>
    </source>
</evidence>
<evidence type="ECO:0000256" key="3">
    <source>
        <dbReference type="ARBA" id="ARBA00004906"/>
    </source>
</evidence>
<protein>
    <recommendedName>
        <fullName evidence="4">RING-type E3 ubiquitin transferase</fullName>
        <ecNumber evidence="4">2.3.2.27</ecNumber>
    </recommendedName>
</protein>
<dbReference type="OrthoDB" id="4062651at2759"/>
<dbReference type="EC" id="2.3.2.27" evidence="4"/>
<dbReference type="InterPro" id="IPR014729">
    <property type="entry name" value="Rossmann-like_a/b/a_fold"/>
</dbReference>
<dbReference type="GO" id="GO:0016567">
    <property type="term" value="P:protein ubiquitination"/>
    <property type="evidence" value="ECO:0007669"/>
    <property type="project" value="UniProtKB-UniPathway"/>
</dbReference>
<dbReference type="InterPro" id="IPR011009">
    <property type="entry name" value="Kinase-like_dom_sf"/>
</dbReference>
<dbReference type="GO" id="GO:0005524">
    <property type="term" value="F:ATP binding"/>
    <property type="evidence" value="ECO:0007669"/>
    <property type="project" value="InterPro"/>
</dbReference>
<dbReference type="Proteomes" id="UP000701853">
    <property type="component" value="Chromosome 7"/>
</dbReference>
<dbReference type="Gene3D" id="3.30.200.20">
    <property type="entry name" value="Phosphorylase Kinase, domain 1"/>
    <property type="match status" value="1"/>
</dbReference>
<dbReference type="InterPro" id="IPR000719">
    <property type="entry name" value="Prot_kinase_dom"/>
</dbReference>
<dbReference type="PANTHER" id="PTHR45647">
    <property type="entry name" value="OS02G0152300 PROTEIN"/>
    <property type="match status" value="1"/>
</dbReference>
<keyword evidence="5" id="KW-0808">Transferase</keyword>
<keyword evidence="7" id="KW-0175">Coiled coil</keyword>
<evidence type="ECO:0000256" key="6">
    <source>
        <dbReference type="ARBA" id="ARBA00022786"/>
    </source>
</evidence>
<comment type="function">
    <text evidence="2">Functions as an E3 ubiquitin ligase.</text>
</comment>
<dbReference type="SMART" id="SM00504">
    <property type="entry name" value="Ubox"/>
    <property type="match status" value="1"/>
</dbReference>
<dbReference type="Gene3D" id="3.30.40.10">
    <property type="entry name" value="Zinc/RING finger domain, C3HC4 (zinc finger)"/>
    <property type="match status" value="1"/>
</dbReference>
<dbReference type="InterPro" id="IPR051348">
    <property type="entry name" value="U-box_ubiquitin_ligases"/>
</dbReference>
<feature type="domain" description="U-box" evidence="9">
    <location>
        <begin position="729"/>
        <end position="799"/>
    </location>
</feature>
<dbReference type="InterPro" id="IPR006016">
    <property type="entry name" value="UspA"/>
</dbReference>
<organism evidence="10 11">
    <name type="scientific">Gossypium anomalum</name>
    <dbReference type="NCBI Taxonomy" id="47600"/>
    <lineage>
        <taxon>Eukaryota</taxon>
        <taxon>Viridiplantae</taxon>
        <taxon>Streptophyta</taxon>
        <taxon>Embryophyta</taxon>
        <taxon>Tracheophyta</taxon>
        <taxon>Spermatophyta</taxon>
        <taxon>Magnoliopsida</taxon>
        <taxon>eudicotyledons</taxon>
        <taxon>Gunneridae</taxon>
        <taxon>Pentapetalae</taxon>
        <taxon>rosids</taxon>
        <taxon>malvids</taxon>
        <taxon>Malvales</taxon>
        <taxon>Malvaceae</taxon>
        <taxon>Malvoideae</taxon>
        <taxon>Gossypium</taxon>
    </lineage>
</organism>
<dbReference type="PROSITE" id="PS50011">
    <property type="entry name" value="PROTEIN_KINASE_DOM"/>
    <property type="match status" value="1"/>
</dbReference>
<dbReference type="Pfam" id="PF07714">
    <property type="entry name" value="PK_Tyr_Ser-Thr"/>
    <property type="match status" value="1"/>
</dbReference>
<dbReference type="CDD" id="cd01989">
    <property type="entry name" value="USP_STK_Ubox_N"/>
    <property type="match status" value="1"/>
</dbReference>
<evidence type="ECO:0000313" key="10">
    <source>
        <dbReference type="EMBL" id="KAG8488940.1"/>
    </source>
</evidence>
<evidence type="ECO:0000256" key="5">
    <source>
        <dbReference type="ARBA" id="ARBA00022679"/>
    </source>
</evidence>
<dbReference type="InterPro" id="IPR001245">
    <property type="entry name" value="Ser-Thr/Tyr_kinase_cat_dom"/>
</dbReference>
<sequence>MGSEDTIYVAVGGVEESELTLLWVLHNLKPRKVCILHVHQPSKMISSMYGVDGNLAEIIFDQQQIRGLEEVGKDMMNRILDEYLLFCSQAGVSAIRLHIQMDDVAKGIVELIRRHNIKKLVMGAAADEHFSEGMWLMSEKAQYVNENAPFSCQIWFICREHLVHTRFGTGQSSNAPSPSGSSYLTSSTEAAGIFGSTVSEEREESECEIELYDVLHSGEEGSSNDQLFDRLEQALKEAESSNQKAFEESDRRVKAEMNATRAIRQAKMLERLYNECKRENETALAKQNESLENIKRLREEELSVSREQNSILESRVANSESRMKQLEDELSSAVEQLQVSLKERDELQIELENSHKVIEELLRKQAEETSSTHMEQFNLDQLSVSEIHDATLDQLEICQKEKDELQVELENTRRINEELLRKQSEDTSNSHLQQPFIEFSLSEIEEATEDFDQLYKIAEGARGSVYYKCALRHTEVVIKVLGRNSFQDSNEFLQEVDDLIKLRHPNLVNLIGACPEKRALVYEYVPNGSLEDHLNSRNDMPPLSWQSRMHIATQLCSTLMFLHSGKLVHGNLKPGNILLDDNFGCKLSDFGSCRAFSLVENSSNMTESSNPNPYLDPDFRNSRRVSHSLDLYPFGIIVLQLLSGRSTQGIAEIAQSELLNGGNLSSFLDSSAGNWPHQVAQLTHLAIRCCDINRSRRPDLASDVLKVLETMKPSIASIAYAPESNEDSEPPSYFLCPILQAVMSDPHVAADGYTYEATALQDWLADHDTSPMTNLRLPNLNLIPNFPLRSAIQQWQENR</sequence>
<dbReference type="GO" id="GO:0061630">
    <property type="term" value="F:ubiquitin protein ligase activity"/>
    <property type="evidence" value="ECO:0007669"/>
    <property type="project" value="UniProtKB-EC"/>
</dbReference>
<dbReference type="InterPro" id="IPR013083">
    <property type="entry name" value="Znf_RING/FYVE/PHD"/>
</dbReference>
<comment type="catalytic activity">
    <reaction evidence="1">
        <text>S-ubiquitinyl-[E2 ubiquitin-conjugating enzyme]-L-cysteine + [acceptor protein]-L-lysine = [E2 ubiquitin-conjugating enzyme]-L-cysteine + N(6)-ubiquitinyl-[acceptor protein]-L-lysine.</text>
        <dbReference type="EC" id="2.3.2.27"/>
    </reaction>
</comment>
<dbReference type="PROSITE" id="PS51698">
    <property type="entry name" value="U_BOX"/>
    <property type="match status" value="1"/>
</dbReference>
<dbReference type="Gene3D" id="3.40.50.620">
    <property type="entry name" value="HUPs"/>
    <property type="match status" value="1"/>
</dbReference>
<dbReference type="GO" id="GO:0004672">
    <property type="term" value="F:protein kinase activity"/>
    <property type="evidence" value="ECO:0007669"/>
    <property type="project" value="InterPro"/>
</dbReference>
<dbReference type="Pfam" id="PF00582">
    <property type="entry name" value="Usp"/>
    <property type="match status" value="1"/>
</dbReference>
<accession>A0A8J5YX41</accession>
<reference evidence="10 11" key="1">
    <citation type="journal article" date="2021" name="bioRxiv">
        <title>The Gossypium anomalum genome as a resource for cotton improvement and evolutionary analysis of hybrid incompatibility.</title>
        <authorList>
            <person name="Grover C.E."/>
            <person name="Yuan D."/>
            <person name="Arick M.A."/>
            <person name="Miller E.R."/>
            <person name="Hu G."/>
            <person name="Peterson D.G."/>
            <person name="Wendel J.F."/>
            <person name="Udall J.A."/>
        </authorList>
    </citation>
    <scope>NUCLEOTIDE SEQUENCE [LARGE SCALE GENOMIC DNA]</scope>
    <source>
        <strain evidence="10">JFW-Udall</strain>
        <tissue evidence="10">Leaf</tissue>
    </source>
</reference>
<proteinExistence type="predicted"/>
<evidence type="ECO:0000259" key="8">
    <source>
        <dbReference type="PROSITE" id="PS50011"/>
    </source>
</evidence>
<evidence type="ECO:0000256" key="1">
    <source>
        <dbReference type="ARBA" id="ARBA00000900"/>
    </source>
</evidence>
<comment type="caution">
    <text evidence="10">The sequence shown here is derived from an EMBL/GenBank/DDBJ whole genome shotgun (WGS) entry which is preliminary data.</text>
</comment>
<dbReference type="InterPro" id="IPR003613">
    <property type="entry name" value="Ubox_domain"/>
</dbReference>
<dbReference type="SUPFAM" id="SSF52402">
    <property type="entry name" value="Adenine nucleotide alpha hydrolases-like"/>
    <property type="match status" value="1"/>
</dbReference>
<comment type="pathway">
    <text evidence="3">Protein modification; protein ubiquitination.</text>
</comment>
<dbReference type="Gene3D" id="1.10.510.10">
    <property type="entry name" value="Transferase(Phosphotransferase) domain 1"/>
    <property type="match status" value="1"/>
</dbReference>
<dbReference type="SUPFAM" id="SSF56112">
    <property type="entry name" value="Protein kinase-like (PK-like)"/>
    <property type="match status" value="1"/>
</dbReference>
<feature type="coiled-coil region" evidence="7">
    <location>
        <begin position="388"/>
        <end position="422"/>
    </location>
</feature>
<evidence type="ECO:0000313" key="11">
    <source>
        <dbReference type="Proteomes" id="UP000701853"/>
    </source>
</evidence>
<evidence type="ECO:0000256" key="2">
    <source>
        <dbReference type="ARBA" id="ARBA00003861"/>
    </source>
</evidence>
<dbReference type="Pfam" id="PF04564">
    <property type="entry name" value="U-box"/>
    <property type="match status" value="1"/>
</dbReference>
<evidence type="ECO:0000256" key="7">
    <source>
        <dbReference type="SAM" id="Coils"/>
    </source>
</evidence>
<dbReference type="UniPathway" id="UPA00143"/>
<dbReference type="PANTHER" id="PTHR45647:SF45">
    <property type="entry name" value="U-BOX DOMAIN-CONTAINING PROTEIN 33-LIKE"/>
    <property type="match status" value="1"/>
</dbReference>
<keyword evidence="6" id="KW-0833">Ubl conjugation pathway</keyword>
<feature type="coiled-coil region" evidence="7">
    <location>
        <begin position="224"/>
        <end position="364"/>
    </location>
</feature>
<gene>
    <name evidence="10" type="ORF">CXB51_016994</name>
</gene>
<evidence type="ECO:0000259" key="9">
    <source>
        <dbReference type="PROSITE" id="PS51698"/>
    </source>
</evidence>
<feature type="domain" description="Protein kinase" evidence="8">
    <location>
        <begin position="451"/>
        <end position="715"/>
    </location>
</feature>